<dbReference type="STRING" id="542762.A0A4S4CY95"/>
<dbReference type="AlphaFoldDB" id="A0A4S4CY95"/>
<dbReference type="Pfam" id="PF13307">
    <property type="entry name" value="Helicase_C_2"/>
    <property type="match status" value="1"/>
</dbReference>
<dbReference type="PANTHER" id="PTHR10768">
    <property type="entry name" value="60S RIBOSOMAL PROTEIN L37"/>
    <property type="match status" value="1"/>
</dbReference>
<keyword evidence="5" id="KW-0862">Zinc</keyword>
<dbReference type="SUPFAM" id="SSF46689">
    <property type="entry name" value="Homeodomain-like"/>
    <property type="match status" value="1"/>
</dbReference>
<feature type="compositionally biased region" description="Basic and acidic residues" evidence="12">
    <location>
        <begin position="298"/>
        <end position="323"/>
    </location>
</feature>
<feature type="domain" description="ATP-dependent helicase C-terminal" evidence="14">
    <location>
        <begin position="203"/>
        <end position="242"/>
    </location>
</feature>
<dbReference type="SUPFAM" id="SSF57829">
    <property type="entry name" value="Zn-binding ribosomal proteins"/>
    <property type="match status" value="1"/>
</dbReference>
<dbReference type="GO" id="GO:0006412">
    <property type="term" value="P:translation"/>
    <property type="evidence" value="ECO:0007669"/>
    <property type="project" value="InterPro"/>
</dbReference>
<dbReference type="Gene3D" id="2.20.25.30">
    <property type="match status" value="1"/>
</dbReference>
<dbReference type="GO" id="GO:0004386">
    <property type="term" value="F:helicase activity"/>
    <property type="evidence" value="ECO:0007669"/>
    <property type="project" value="InterPro"/>
</dbReference>
<evidence type="ECO:0000256" key="4">
    <source>
        <dbReference type="ARBA" id="ARBA00022771"/>
    </source>
</evidence>
<dbReference type="InterPro" id="IPR006447">
    <property type="entry name" value="Myb_dom_plants"/>
</dbReference>
<dbReference type="GO" id="GO:0003677">
    <property type="term" value="F:DNA binding"/>
    <property type="evidence" value="ECO:0007669"/>
    <property type="project" value="InterPro"/>
</dbReference>
<evidence type="ECO:0000256" key="9">
    <source>
        <dbReference type="ARBA" id="ARBA00023163"/>
    </source>
</evidence>
<keyword evidence="16" id="KW-1185">Reference proteome</keyword>
<evidence type="ECO:0000256" key="7">
    <source>
        <dbReference type="ARBA" id="ARBA00022980"/>
    </source>
</evidence>
<dbReference type="EMBL" id="SDRB02013679">
    <property type="protein sequence ID" value="THF94393.1"/>
    <property type="molecule type" value="Genomic_DNA"/>
</dbReference>
<comment type="caution">
    <text evidence="15">The sequence shown here is derived from an EMBL/GenBank/DDBJ whole genome shotgun (WGS) entry which is preliminary data.</text>
</comment>
<dbReference type="FunFam" id="2.20.25.30:FF:000001">
    <property type="entry name" value="Ribosomal protein L37"/>
    <property type="match status" value="1"/>
</dbReference>
<keyword evidence="10" id="KW-0539">Nucleus</keyword>
<dbReference type="GO" id="GO:0008270">
    <property type="term" value="F:zinc ion binding"/>
    <property type="evidence" value="ECO:0007669"/>
    <property type="project" value="UniProtKB-KW"/>
</dbReference>
<evidence type="ECO:0000313" key="16">
    <source>
        <dbReference type="Proteomes" id="UP000306102"/>
    </source>
</evidence>
<dbReference type="GO" id="GO:0016818">
    <property type="term" value="F:hydrolase activity, acting on acid anhydrides, in phosphorus-containing anhydrides"/>
    <property type="evidence" value="ECO:0007669"/>
    <property type="project" value="InterPro"/>
</dbReference>
<dbReference type="InterPro" id="IPR011332">
    <property type="entry name" value="Ribosomal_zn-bd"/>
</dbReference>
<evidence type="ECO:0000256" key="8">
    <source>
        <dbReference type="ARBA" id="ARBA00023015"/>
    </source>
</evidence>
<keyword evidence="13" id="KW-1133">Transmembrane helix</keyword>
<organism evidence="15 16">
    <name type="scientific">Camellia sinensis var. sinensis</name>
    <name type="common">China tea</name>
    <dbReference type="NCBI Taxonomy" id="542762"/>
    <lineage>
        <taxon>Eukaryota</taxon>
        <taxon>Viridiplantae</taxon>
        <taxon>Streptophyta</taxon>
        <taxon>Embryophyta</taxon>
        <taxon>Tracheophyta</taxon>
        <taxon>Spermatophyta</taxon>
        <taxon>Magnoliopsida</taxon>
        <taxon>eudicotyledons</taxon>
        <taxon>Gunneridae</taxon>
        <taxon>Pentapetalae</taxon>
        <taxon>asterids</taxon>
        <taxon>Ericales</taxon>
        <taxon>Theaceae</taxon>
        <taxon>Camellia</taxon>
    </lineage>
</organism>
<keyword evidence="3" id="KW-0699">rRNA-binding</keyword>
<comment type="similarity">
    <text evidence="1">Belongs to the eukaryotic ribosomal protein eL37 family.</text>
</comment>
<dbReference type="GO" id="GO:0019843">
    <property type="term" value="F:rRNA binding"/>
    <property type="evidence" value="ECO:0007669"/>
    <property type="project" value="UniProtKB-KW"/>
</dbReference>
<sequence>MDEWKQGKGTWSFGKRRNKTHILCVRCGRRSFHLQKSRCSTCAFPAARKRTYHRSMKAIQRKTPGIGQMRYLRNVPHRFKSRFREGELWLDACFKFFLEAIRYGVWGKLKDTLLMDQRLCPLMHEHLRQSAARPAGGVSVTSGNSRSAISSKTRIRWTQDLHDRFVECVNHLDGAEKATPKAILKLMDSEGLTIFHVKSHLQRQAAQCVGRVIRSKANYGMMIFADKRYSRRDKRSKLPGWILSHLRDAHLNLSTDMAMHIAREMAQPYDKSGGSGKKPLLSQEDLENMGNGGLGEMLGREARERERGEKRREEKRNREEGEKTVMASTVMAVITFGYHRSPLATLFFFSGSGPENEGGEKNLLAVGCVDEDVNDEDVVDEDVMRGNKNKNCDDDDDNDLLVIDDVDAVLMVLGLISSLLCSIDGAGFAVLMVMCC</sequence>
<evidence type="ECO:0000256" key="2">
    <source>
        <dbReference type="ARBA" id="ARBA00022723"/>
    </source>
</evidence>
<dbReference type="InterPro" id="IPR018267">
    <property type="entry name" value="Ribosomal_eL37_CS"/>
</dbReference>
<keyword evidence="13" id="KW-0472">Membrane</keyword>
<keyword evidence="11" id="KW-0687">Ribonucleoprotein</keyword>
<protein>
    <recommendedName>
        <fullName evidence="14">ATP-dependent helicase C-terminal domain-containing protein</fullName>
    </recommendedName>
</protein>
<evidence type="ECO:0000256" key="13">
    <source>
        <dbReference type="SAM" id="Phobius"/>
    </source>
</evidence>
<evidence type="ECO:0000256" key="11">
    <source>
        <dbReference type="ARBA" id="ARBA00023274"/>
    </source>
</evidence>
<proteinExistence type="inferred from homology"/>
<dbReference type="InterPro" id="IPR011331">
    <property type="entry name" value="Ribosomal_eL37/eL43"/>
</dbReference>
<keyword evidence="2" id="KW-0479">Metal-binding</keyword>
<feature type="region of interest" description="Disordered" evidence="12">
    <location>
        <begin position="268"/>
        <end position="323"/>
    </location>
</feature>
<dbReference type="GO" id="GO:0022625">
    <property type="term" value="C:cytosolic large ribosomal subunit"/>
    <property type="evidence" value="ECO:0007669"/>
    <property type="project" value="TreeGrafter"/>
</dbReference>
<dbReference type="Proteomes" id="UP000306102">
    <property type="component" value="Unassembled WGS sequence"/>
</dbReference>
<dbReference type="InterPro" id="IPR009057">
    <property type="entry name" value="Homeodomain-like_sf"/>
</dbReference>
<evidence type="ECO:0000256" key="1">
    <source>
        <dbReference type="ARBA" id="ARBA00009805"/>
    </source>
</evidence>
<dbReference type="GO" id="GO:0003735">
    <property type="term" value="F:structural constituent of ribosome"/>
    <property type="evidence" value="ECO:0007669"/>
    <property type="project" value="InterPro"/>
</dbReference>
<evidence type="ECO:0000256" key="3">
    <source>
        <dbReference type="ARBA" id="ARBA00022730"/>
    </source>
</evidence>
<dbReference type="InterPro" id="IPR006555">
    <property type="entry name" value="ATP-dep_Helicase_C"/>
</dbReference>
<reference evidence="15 16" key="1">
    <citation type="journal article" date="2018" name="Proc. Natl. Acad. Sci. U.S.A.">
        <title>Draft genome sequence of Camellia sinensis var. sinensis provides insights into the evolution of the tea genome and tea quality.</title>
        <authorList>
            <person name="Wei C."/>
            <person name="Yang H."/>
            <person name="Wang S."/>
            <person name="Zhao J."/>
            <person name="Liu C."/>
            <person name="Gao L."/>
            <person name="Xia E."/>
            <person name="Lu Y."/>
            <person name="Tai Y."/>
            <person name="She G."/>
            <person name="Sun J."/>
            <person name="Cao H."/>
            <person name="Tong W."/>
            <person name="Gao Q."/>
            <person name="Li Y."/>
            <person name="Deng W."/>
            <person name="Jiang X."/>
            <person name="Wang W."/>
            <person name="Chen Q."/>
            <person name="Zhang S."/>
            <person name="Li H."/>
            <person name="Wu J."/>
            <person name="Wang P."/>
            <person name="Li P."/>
            <person name="Shi C."/>
            <person name="Zheng F."/>
            <person name="Jian J."/>
            <person name="Huang B."/>
            <person name="Shan D."/>
            <person name="Shi M."/>
            <person name="Fang C."/>
            <person name="Yue Y."/>
            <person name="Li F."/>
            <person name="Li D."/>
            <person name="Wei S."/>
            <person name="Han B."/>
            <person name="Jiang C."/>
            <person name="Yin Y."/>
            <person name="Xia T."/>
            <person name="Zhang Z."/>
            <person name="Bennetzen J.L."/>
            <person name="Zhao S."/>
            <person name="Wan X."/>
        </authorList>
    </citation>
    <scope>NUCLEOTIDE SEQUENCE [LARGE SCALE GENOMIC DNA]</scope>
    <source>
        <strain evidence="16">cv. Shuchazao</strain>
        <tissue evidence="15">Leaf</tissue>
    </source>
</reference>
<dbReference type="PROSITE" id="PS01077">
    <property type="entry name" value="RIBOSOMAL_L37E"/>
    <property type="match status" value="1"/>
</dbReference>
<dbReference type="Gene3D" id="1.10.10.60">
    <property type="entry name" value="Homeodomain-like"/>
    <property type="match status" value="1"/>
</dbReference>
<evidence type="ECO:0000256" key="10">
    <source>
        <dbReference type="ARBA" id="ARBA00023242"/>
    </source>
</evidence>
<evidence type="ECO:0000256" key="5">
    <source>
        <dbReference type="ARBA" id="ARBA00022833"/>
    </source>
</evidence>
<evidence type="ECO:0000256" key="6">
    <source>
        <dbReference type="ARBA" id="ARBA00022884"/>
    </source>
</evidence>
<dbReference type="GO" id="GO:0006139">
    <property type="term" value="P:nucleobase-containing compound metabolic process"/>
    <property type="evidence" value="ECO:0007669"/>
    <property type="project" value="InterPro"/>
</dbReference>
<feature type="transmembrane region" description="Helical" evidence="13">
    <location>
        <begin position="408"/>
        <end position="434"/>
    </location>
</feature>
<keyword evidence="7" id="KW-0689">Ribosomal protein</keyword>
<keyword evidence="13" id="KW-0812">Transmembrane</keyword>
<evidence type="ECO:0000256" key="12">
    <source>
        <dbReference type="SAM" id="MobiDB-lite"/>
    </source>
</evidence>
<evidence type="ECO:0000259" key="14">
    <source>
        <dbReference type="Pfam" id="PF13307"/>
    </source>
</evidence>
<keyword evidence="6" id="KW-0694">RNA-binding</keyword>
<dbReference type="NCBIfam" id="TIGR01557">
    <property type="entry name" value="myb_SHAQKYF"/>
    <property type="match status" value="1"/>
</dbReference>
<evidence type="ECO:0000313" key="15">
    <source>
        <dbReference type="EMBL" id="THF94393.1"/>
    </source>
</evidence>
<accession>A0A4S4CY95</accession>
<dbReference type="PANTHER" id="PTHR10768:SF0">
    <property type="entry name" value="RIBOSOMAL PROTEIN L37"/>
    <property type="match status" value="1"/>
</dbReference>
<keyword evidence="8" id="KW-0805">Transcription regulation</keyword>
<gene>
    <name evidence="15" type="ORF">TEA_003890</name>
</gene>
<keyword evidence="4" id="KW-0863">Zinc-finger</keyword>
<keyword evidence="9" id="KW-0804">Transcription</keyword>
<dbReference type="Pfam" id="PF01907">
    <property type="entry name" value="Ribosomal_L37e"/>
    <property type="match status" value="1"/>
</dbReference>
<dbReference type="InterPro" id="IPR001569">
    <property type="entry name" value="Ribosomal_eL37"/>
</dbReference>
<dbReference type="GO" id="GO:0005524">
    <property type="term" value="F:ATP binding"/>
    <property type="evidence" value="ECO:0007669"/>
    <property type="project" value="InterPro"/>
</dbReference>
<name>A0A4S4CY95_CAMSN</name>